<comment type="subcellular location">
    <subcellularLocation>
        <location evidence="2">Cell membrane</location>
        <topology evidence="2">Multi-pass membrane protein</topology>
    </subcellularLocation>
</comment>
<feature type="transmembrane region" description="Helical" evidence="12">
    <location>
        <begin position="585"/>
        <end position="607"/>
    </location>
</feature>
<dbReference type="Proteomes" id="UP000182332">
    <property type="component" value="Unassembled WGS sequence"/>
</dbReference>
<organism evidence="14 15">
    <name type="scientific">Pseudomonas graminis</name>
    <dbReference type="NCBI Taxonomy" id="158627"/>
    <lineage>
        <taxon>Bacteria</taxon>
        <taxon>Pseudomonadati</taxon>
        <taxon>Pseudomonadota</taxon>
        <taxon>Gammaproteobacteria</taxon>
        <taxon>Pseudomonadales</taxon>
        <taxon>Pseudomonadaceae</taxon>
        <taxon>Pseudomonas</taxon>
    </lineage>
</organism>
<evidence type="ECO:0000256" key="9">
    <source>
        <dbReference type="ARBA" id="ARBA00022989"/>
    </source>
</evidence>
<proteinExistence type="predicted"/>
<dbReference type="Pfam" id="PF01435">
    <property type="entry name" value="Peptidase_M48"/>
    <property type="match status" value="1"/>
</dbReference>
<sequence length="729" mass="79139">MNMKILKLIAVLVLFPLALNLLGVWELQRSTDNRLTYAGYQADLDRARPELQAIADKSGSRPVMVDVGDGEQMEVKEALSRVADLQGELDTLLPLTDVMVWLAIGVITLGLLAALMGGVGLLALNWAGRRAMQSREQLLHSFTRVTRLLPFVLVGHVVVMGAAIAALVAFEALNVWHAGQLSAGEMKFMFFAMVLVAGCLYSIWQMGTQLRVMLNMFQPTPMDVMGEAVTVDQAPVLWAYVKDLALKLGALPPDHIVLGMAAGFYVTSGDIALAPANTTLTGRTLHVPLAYLGILDEAETTAVIGHELGHFAGADTEFSMRFVPIYHGIERSLVVIGQTLVDSEWLQRATLHPAFMLGAYFMESFDHAVMHWSRVRELEADAAGAQLAGNLAAASALVRISAIDPMLQDRLATHIAQATNITPEQSAVQDLPTTLLHEIAALPLTLPEEEMATQLPHPSDTHPSNGERVASLNVSIDDAVRSGTRPLDAAVACAAMNRYFAQPEVLRSRLTQDYLSHHVQQDAAIVEALRTHAGNVTGDVALYEGARLRGQILIGFSGLLAVAGLILLLAPLLFPGAAGRGTEPFFVGAGIALFIMLCMLPFGLRLFRRAHKTALLLTPDHFVFANLKAPLPIRDIADFNLQVGNVVMLTILLEDDAPLPELTSRSFFAPDVALNKKKRLLMLPMSRFCRDDKKLKLPELAELIGSYVNAGAARHLLQQRFEQGGEVSA</sequence>
<feature type="transmembrane region" description="Helical" evidence="12">
    <location>
        <begin position="552"/>
        <end position="573"/>
    </location>
</feature>
<evidence type="ECO:0000256" key="6">
    <source>
        <dbReference type="ARBA" id="ARBA00022723"/>
    </source>
</evidence>
<gene>
    <name evidence="14" type="ORF">SAMN05216197_10416</name>
</gene>
<dbReference type="PANTHER" id="PTHR43221:SF1">
    <property type="entry name" value="PROTEASE HTPX"/>
    <property type="match status" value="1"/>
</dbReference>
<feature type="transmembrane region" description="Helical" evidence="12">
    <location>
        <begin position="98"/>
        <end position="127"/>
    </location>
</feature>
<dbReference type="EMBL" id="FOHW01000004">
    <property type="protein sequence ID" value="SES93807.1"/>
    <property type="molecule type" value="Genomic_DNA"/>
</dbReference>
<dbReference type="GO" id="GO:0006508">
    <property type="term" value="P:proteolysis"/>
    <property type="evidence" value="ECO:0007669"/>
    <property type="project" value="UniProtKB-KW"/>
</dbReference>
<keyword evidence="11 12" id="KW-0472">Membrane</keyword>
<evidence type="ECO:0000313" key="14">
    <source>
        <dbReference type="EMBL" id="SES93807.1"/>
    </source>
</evidence>
<feature type="domain" description="Peptidase M48" evidence="13">
    <location>
        <begin position="293"/>
        <end position="473"/>
    </location>
</feature>
<keyword evidence="6" id="KW-0479">Metal-binding</keyword>
<evidence type="ECO:0000259" key="13">
    <source>
        <dbReference type="Pfam" id="PF01435"/>
    </source>
</evidence>
<dbReference type="PANTHER" id="PTHR43221">
    <property type="entry name" value="PROTEASE HTPX"/>
    <property type="match status" value="1"/>
</dbReference>
<dbReference type="GO" id="GO:0004222">
    <property type="term" value="F:metalloendopeptidase activity"/>
    <property type="evidence" value="ECO:0007669"/>
    <property type="project" value="InterPro"/>
</dbReference>
<evidence type="ECO:0000256" key="12">
    <source>
        <dbReference type="SAM" id="Phobius"/>
    </source>
</evidence>
<evidence type="ECO:0000256" key="7">
    <source>
        <dbReference type="ARBA" id="ARBA00022801"/>
    </source>
</evidence>
<evidence type="ECO:0000256" key="2">
    <source>
        <dbReference type="ARBA" id="ARBA00004651"/>
    </source>
</evidence>
<evidence type="ECO:0000256" key="5">
    <source>
        <dbReference type="ARBA" id="ARBA00022692"/>
    </source>
</evidence>
<dbReference type="GO" id="GO:0005886">
    <property type="term" value="C:plasma membrane"/>
    <property type="evidence" value="ECO:0007669"/>
    <property type="project" value="UniProtKB-SubCell"/>
</dbReference>
<evidence type="ECO:0000256" key="4">
    <source>
        <dbReference type="ARBA" id="ARBA00022670"/>
    </source>
</evidence>
<keyword evidence="3" id="KW-1003">Cell membrane</keyword>
<evidence type="ECO:0000313" key="15">
    <source>
        <dbReference type="Proteomes" id="UP000182332"/>
    </source>
</evidence>
<comment type="cofactor">
    <cofactor evidence="1">
        <name>Zn(2+)</name>
        <dbReference type="ChEBI" id="CHEBI:29105"/>
    </cofactor>
</comment>
<keyword evidence="8" id="KW-0862">Zinc</keyword>
<dbReference type="InterPro" id="IPR050083">
    <property type="entry name" value="HtpX_protease"/>
</dbReference>
<accession>A0A1I0AJG0</accession>
<dbReference type="GO" id="GO:0046872">
    <property type="term" value="F:metal ion binding"/>
    <property type="evidence" value="ECO:0007669"/>
    <property type="project" value="UniProtKB-KW"/>
</dbReference>
<evidence type="ECO:0000256" key="1">
    <source>
        <dbReference type="ARBA" id="ARBA00001947"/>
    </source>
</evidence>
<dbReference type="CDD" id="cd07328">
    <property type="entry name" value="M48_Ste24p_like"/>
    <property type="match status" value="1"/>
</dbReference>
<name>A0A1I0AJG0_9PSED</name>
<evidence type="ECO:0000256" key="10">
    <source>
        <dbReference type="ARBA" id="ARBA00023049"/>
    </source>
</evidence>
<feature type="transmembrane region" description="Helical" evidence="12">
    <location>
        <begin position="188"/>
        <end position="204"/>
    </location>
</feature>
<evidence type="ECO:0000256" key="3">
    <source>
        <dbReference type="ARBA" id="ARBA00022475"/>
    </source>
</evidence>
<dbReference type="InterPro" id="IPR001915">
    <property type="entry name" value="Peptidase_M48"/>
</dbReference>
<keyword evidence="7" id="KW-0378">Hydrolase</keyword>
<evidence type="ECO:0000256" key="11">
    <source>
        <dbReference type="ARBA" id="ARBA00023136"/>
    </source>
</evidence>
<protein>
    <submittedName>
        <fullName evidence="14">Peptidase family M48</fullName>
    </submittedName>
</protein>
<keyword evidence="5 12" id="KW-0812">Transmembrane</keyword>
<dbReference type="AlphaFoldDB" id="A0A1I0AJG0"/>
<keyword evidence="4" id="KW-0645">Protease</keyword>
<keyword evidence="9 12" id="KW-1133">Transmembrane helix</keyword>
<reference evidence="14 15" key="1">
    <citation type="submission" date="2016-10" db="EMBL/GenBank/DDBJ databases">
        <authorList>
            <person name="de Groot N.N."/>
        </authorList>
    </citation>
    <scope>NUCLEOTIDE SEQUENCE [LARGE SCALE GENOMIC DNA]</scope>
    <source>
        <strain evidence="14 15">DSM 11363</strain>
    </source>
</reference>
<feature type="transmembrane region" description="Helical" evidence="12">
    <location>
        <begin position="148"/>
        <end position="168"/>
    </location>
</feature>
<keyword evidence="10" id="KW-0482">Metalloprotease</keyword>
<evidence type="ECO:0000256" key="8">
    <source>
        <dbReference type="ARBA" id="ARBA00022833"/>
    </source>
</evidence>